<dbReference type="AlphaFoldDB" id="A0AAE3H2W0"/>
<evidence type="ECO:0000313" key="2">
    <source>
        <dbReference type="Proteomes" id="UP001204144"/>
    </source>
</evidence>
<reference evidence="1 2" key="1">
    <citation type="submission" date="2018-11" db="EMBL/GenBank/DDBJ databases">
        <title>Novel bacteria species description.</title>
        <authorList>
            <person name="Han J.-H."/>
        </authorList>
    </citation>
    <scope>NUCLEOTIDE SEQUENCE [LARGE SCALE GENOMIC DNA]</scope>
    <source>
        <strain evidence="1 2">KCTC23259</strain>
    </source>
</reference>
<sequence length="80" mass="9267">MAGFFEPKIVLDPFSLLFVSRIGVLKRVYCPFYVKCRNPVDSYILEQQVVVDMVKTEVLIGITYIIKGKSYHHSHFEILS</sequence>
<protein>
    <submittedName>
        <fullName evidence="1">Uncharacterized protein</fullName>
    </submittedName>
</protein>
<gene>
    <name evidence="1" type="ORF">EGI31_08475</name>
</gene>
<dbReference type="RefSeq" id="WP_255036771.1">
    <property type="nucleotide sequence ID" value="NZ_RJUF01000018.1"/>
</dbReference>
<comment type="caution">
    <text evidence="1">The sequence shown here is derived from an EMBL/GenBank/DDBJ whole genome shotgun (WGS) entry which is preliminary data.</text>
</comment>
<evidence type="ECO:0000313" key="1">
    <source>
        <dbReference type="EMBL" id="MCP9762989.1"/>
    </source>
</evidence>
<proteinExistence type="predicted"/>
<accession>A0AAE3H2W0</accession>
<keyword evidence="2" id="KW-1185">Reference proteome</keyword>
<name>A0AAE3H2W0_9BACT</name>
<dbReference type="Proteomes" id="UP001204144">
    <property type="component" value="Unassembled WGS sequence"/>
</dbReference>
<dbReference type="EMBL" id="RJUF01000018">
    <property type="protein sequence ID" value="MCP9762989.1"/>
    <property type="molecule type" value="Genomic_DNA"/>
</dbReference>
<organism evidence="1 2">
    <name type="scientific">Lacihabitans soyangensis</name>
    <dbReference type="NCBI Taxonomy" id="869394"/>
    <lineage>
        <taxon>Bacteria</taxon>
        <taxon>Pseudomonadati</taxon>
        <taxon>Bacteroidota</taxon>
        <taxon>Cytophagia</taxon>
        <taxon>Cytophagales</taxon>
        <taxon>Leadbetterellaceae</taxon>
        <taxon>Lacihabitans</taxon>
    </lineage>
</organism>